<evidence type="ECO:0000313" key="2">
    <source>
        <dbReference type="Proteomes" id="UP000825598"/>
    </source>
</evidence>
<protein>
    <submittedName>
        <fullName evidence="1">Uncharacterized protein</fullName>
    </submittedName>
</protein>
<keyword evidence="2" id="KW-1185">Reference proteome</keyword>
<name>A0ACD1FEE2_MYCFR</name>
<organism evidence="1 2">
    <name type="scientific">Mycolicibacterium farcinogenes</name>
    <name type="common">Mycobacterium farcinogenes</name>
    <dbReference type="NCBI Taxonomy" id="1802"/>
    <lineage>
        <taxon>Bacteria</taxon>
        <taxon>Bacillati</taxon>
        <taxon>Actinomycetota</taxon>
        <taxon>Actinomycetes</taxon>
        <taxon>Mycobacteriales</taxon>
        <taxon>Mycobacteriaceae</taxon>
        <taxon>Mycolicibacterium</taxon>
    </lineage>
</organism>
<accession>A0ACD1FEE2</accession>
<reference evidence="1" key="1">
    <citation type="submission" date="2021-07" db="EMBL/GenBank/DDBJ databases">
        <title>Complete Genome Sequences of Mycobacterium farcinogenes Isolated from Clinical Specimens from Patients in Thailand.</title>
        <authorList>
            <person name="Sodsai P."/>
        </authorList>
    </citation>
    <scope>NUCLEOTIDE SEQUENCE</scope>
    <source>
        <strain evidence="1">BKK/CU-MFGFA-001</strain>
    </source>
</reference>
<proteinExistence type="predicted"/>
<evidence type="ECO:0000313" key="1">
    <source>
        <dbReference type="EMBL" id="QZH65405.1"/>
    </source>
</evidence>
<dbReference type="EMBL" id="CP081673">
    <property type="protein sequence ID" value="QZH65405.1"/>
    <property type="molecule type" value="Genomic_DNA"/>
</dbReference>
<sequence length="248" mass="27468">MKYVHDDQARQEAAEHPLANHHVEKLRGLVTAKRDELGEGGVRAHRVGYDPARWAKVLPASMAGKDGVSRRDVFAIAETGNLKDVFTASYVWGTGRIAYGPRRYRDIVESTAGQLDLILARAADASSTHPIAGYAMFYGGDTPESRASANREPWCRIRGFGPAFFTKFLYFTTPGALILDNVLARKVAVLSGIPHLVTRTGRSRAWSPYRYAVYLHWMHQTGLLLDCTPEELELTLFTVQGLPQPSVA</sequence>
<dbReference type="Proteomes" id="UP000825598">
    <property type="component" value="Chromosome"/>
</dbReference>
<gene>
    <name evidence="1" type="ORF">K6L26_26050</name>
</gene>